<evidence type="ECO:0000256" key="1">
    <source>
        <dbReference type="SAM" id="Phobius"/>
    </source>
</evidence>
<proteinExistence type="predicted"/>
<keyword evidence="1" id="KW-1133">Transmembrane helix</keyword>
<dbReference type="CTD" id="9813261"/>
<accession>A0A6A5G4K4</accession>
<sequence>MNLGLKTKSITGLIIGLVGSCLTSIIARLLFTHVYTGIEHALIAAITLNSPLVLILFQYLFIFQAKLNCRVVSPRNSKVSWAIVLLNVSIFCMTMYLYLEDFVIIMCLPVAYELGHTLITMSTLVELVRVLRGKIELREAGVTNQNYEEENIVELGELVNLENGEAEVRSEDLIAS</sequence>
<feature type="transmembrane region" description="Helical" evidence="1">
    <location>
        <begin position="43"/>
        <end position="67"/>
    </location>
</feature>
<reference evidence="2 3" key="1">
    <citation type="submission" date="2019-12" db="EMBL/GenBank/DDBJ databases">
        <title>Chromosome-level assembly of the Caenorhabditis remanei genome.</title>
        <authorList>
            <person name="Teterina A.A."/>
            <person name="Willis J.H."/>
            <person name="Phillips P.C."/>
        </authorList>
    </citation>
    <scope>NUCLEOTIDE SEQUENCE [LARGE SCALE GENOMIC DNA]</scope>
    <source>
        <strain evidence="2 3">PX506</strain>
        <tissue evidence="2">Whole organism</tissue>
    </source>
</reference>
<dbReference type="Proteomes" id="UP000483820">
    <property type="component" value="Chromosome V"/>
</dbReference>
<dbReference type="GeneID" id="9813261"/>
<dbReference type="AlphaFoldDB" id="A0A6A5G4K4"/>
<dbReference type="PROSITE" id="PS51257">
    <property type="entry name" value="PROKAR_LIPOPROTEIN"/>
    <property type="match status" value="1"/>
</dbReference>
<evidence type="ECO:0000313" key="3">
    <source>
        <dbReference type="Proteomes" id="UP000483820"/>
    </source>
</evidence>
<feature type="transmembrane region" description="Helical" evidence="1">
    <location>
        <begin position="79"/>
        <end position="97"/>
    </location>
</feature>
<keyword evidence="1" id="KW-0472">Membrane</keyword>
<dbReference type="RefSeq" id="XP_003095717.2">
    <property type="nucleotide sequence ID" value="XM_003095669.2"/>
</dbReference>
<feature type="transmembrane region" description="Helical" evidence="1">
    <location>
        <begin position="12"/>
        <end position="31"/>
    </location>
</feature>
<organism evidence="2 3">
    <name type="scientific">Caenorhabditis remanei</name>
    <name type="common">Caenorhabditis vulgaris</name>
    <dbReference type="NCBI Taxonomy" id="31234"/>
    <lineage>
        <taxon>Eukaryota</taxon>
        <taxon>Metazoa</taxon>
        <taxon>Ecdysozoa</taxon>
        <taxon>Nematoda</taxon>
        <taxon>Chromadorea</taxon>
        <taxon>Rhabditida</taxon>
        <taxon>Rhabditina</taxon>
        <taxon>Rhabditomorpha</taxon>
        <taxon>Rhabditoidea</taxon>
        <taxon>Rhabditidae</taxon>
        <taxon>Peloderinae</taxon>
        <taxon>Caenorhabditis</taxon>
    </lineage>
</organism>
<evidence type="ECO:0000313" key="2">
    <source>
        <dbReference type="EMBL" id="KAF1749948.1"/>
    </source>
</evidence>
<keyword evidence="1" id="KW-0812">Transmembrane</keyword>
<dbReference type="KEGG" id="crq:GCK72_016493"/>
<dbReference type="EMBL" id="WUAV01000005">
    <property type="protein sequence ID" value="KAF1749948.1"/>
    <property type="molecule type" value="Genomic_DNA"/>
</dbReference>
<comment type="caution">
    <text evidence="2">The sequence shown here is derived from an EMBL/GenBank/DDBJ whole genome shotgun (WGS) entry which is preliminary data.</text>
</comment>
<gene>
    <name evidence="2" type="ORF">GCK72_016493</name>
</gene>
<protein>
    <submittedName>
        <fullName evidence="2">Uncharacterized protein</fullName>
    </submittedName>
</protein>
<name>A0A6A5G4K4_CAERE</name>